<gene>
    <name evidence="1" type="ORF">CCAX7_10090</name>
</gene>
<organism evidence="1 2">
    <name type="scientific">Capsulimonas corticalis</name>
    <dbReference type="NCBI Taxonomy" id="2219043"/>
    <lineage>
        <taxon>Bacteria</taxon>
        <taxon>Bacillati</taxon>
        <taxon>Armatimonadota</taxon>
        <taxon>Armatimonadia</taxon>
        <taxon>Capsulimonadales</taxon>
        <taxon>Capsulimonadaceae</taxon>
        <taxon>Capsulimonas</taxon>
    </lineage>
</organism>
<dbReference type="SUPFAM" id="SSF46626">
    <property type="entry name" value="Cytochrome c"/>
    <property type="match status" value="2"/>
</dbReference>
<dbReference type="KEGG" id="ccot:CCAX7_10090"/>
<evidence type="ECO:0000313" key="1">
    <source>
        <dbReference type="EMBL" id="BDI28958.1"/>
    </source>
</evidence>
<dbReference type="GO" id="GO:0009055">
    <property type="term" value="F:electron transfer activity"/>
    <property type="evidence" value="ECO:0007669"/>
    <property type="project" value="InterPro"/>
</dbReference>
<dbReference type="InterPro" id="IPR036280">
    <property type="entry name" value="Multihaem_cyt_sf"/>
</dbReference>
<evidence type="ECO:0000313" key="2">
    <source>
        <dbReference type="Proteomes" id="UP000287394"/>
    </source>
</evidence>
<dbReference type="Proteomes" id="UP000287394">
    <property type="component" value="Chromosome"/>
</dbReference>
<dbReference type="SUPFAM" id="SSF48695">
    <property type="entry name" value="Multiheme cytochromes"/>
    <property type="match status" value="1"/>
</dbReference>
<protein>
    <submittedName>
        <fullName evidence="1">Uncharacterized protein</fullName>
    </submittedName>
</protein>
<dbReference type="EMBL" id="AP025739">
    <property type="protein sequence ID" value="BDI28958.1"/>
    <property type="molecule type" value="Genomic_DNA"/>
</dbReference>
<name>A0A402CUE1_9BACT</name>
<dbReference type="InterPro" id="IPR009056">
    <property type="entry name" value="Cyt_c-like_dom"/>
</dbReference>
<dbReference type="InterPro" id="IPR036909">
    <property type="entry name" value="Cyt_c-like_dom_sf"/>
</dbReference>
<dbReference type="PANTHER" id="PTHR33546:SF1">
    <property type="entry name" value="LARGE, MULTIFUNCTIONAL SECRETED PROTEIN"/>
    <property type="match status" value="1"/>
</dbReference>
<accession>A0A402CUE1</accession>
<keyword evidence="2" id="KW-1185">Reference proteome</keyword>
<proteinExistence type="predicted"/>
<dbReference type="PANTHER" id="PTHR33546">
    <property type="entry name" value="LARGE, MULTIFUNCTIONAL SECRETED PROTEIN-RELATED"/>
    <property type="match status" value="1"/>
</dbReference>
<dbReference type="AlphaFoldDB" id="A0A402CUE1"/>
<dbReference type="PROSITE" id="PS51007">
    <property type="entry name" value="CYTC"/>
    <property type="match status" value="2"/>
</dbReference>
<reference evidence="1 2" key="1">
    <citation type="journal article" date="2019" name="Int. J. Syst. Evol. Microbiol.">
        <title>Capsulimonas corticalis gen. nov., sp. nov., an aerobic capsulated bacterium, of a novel bacterial order, Capsulimonadales ord. nov., of the class Armatimonadia of the phylum Armatimonadetes.</title>
        <authorList>
            <person name="Li J."/>
            <person name="Kudo C."/>
            <person name="Tonouchi A."/>
        </authorList>
    </citation>
    <scope>NUCLEOTIDE SEQUENCE [LARGE SCALE GENOMIC DNA]</scope>
    <source>
        <strain evidence="1 2">AX-7</strain>
    </source>
</reference>
<dbReference type="GO" id="GO:0020037">
    <property type="term" value="F:heme binding"/>
    <property type="evidence" value="ECO:0007669"/>
    <property type="project" value="InterPro"/>
</dbReference>
<dbReference type="Gene3D" id="1.10.760.10">
    <property type="entry name" value="Cytochrome c-like domain"/>
    <property type="match status" value="2"/>
</dbReference>
<sequence length="542" mass="59616">MFPMSMVTKFVLWSLVLLALVGITGSRALWNNQNSDSKDFTYWQGQYKDVAEALATDPAVKQATRDSVIEVKQVTVGQFTVTEQDGTTQQRVDRCQSCHVGLLNPQMTAENIIKIIDHTTVSTEDLPKYLEEHPDTLRVIKTIGAHPGISVEGDQPRDLGVIHGDKFTYGVATEKSLTPSDLTDYDAQKTNLKLHPFPTFGCTTCHYGSGRELIEKNAHGDPEHWLSPMLAAKYMDAACAQCHAQYDNKDFSIAYLPAMTTIARGEKLFRDKACYGCHKIEGLSKGNIGPELTYEGRSTIPEAVEHQLWDPRYKTAACVMPYFFAARQHNTDDPDREADIVDPRSQQITPAKIENADVVDTLKTHGYIPDAAAQQDVDALVTFVISQTGNNYAASASSRMTEIASYNTAKPEDVPVSIETGKKLFESSGCYACHYIGDPNFKGESSKDPAGKGGVAGPQLTWEGSRHSVQWLTAHYENPQAFVPSSIMPIFPFSDSQRKALSLYDQSLRPAGTTTVGEEVDMPTGELKAKGAQTPDIATMTR</sequence>
<dbReference type="Pfam" id="PF00034">
    <property type="entry name" value="Cytochrom_C"/>
    <property type="match status" value="1"/>
</dbReference>